<evidence type="ECO:0000313" key="2">
    <source>
        <dbReference type="Proteomes" id="UP000032266"/>
    </source>
</evidence>
<dbReference type="AlphaFoldDB" id="A0A0C5VHR6"/>
<dbReference type="Proteomes" id="UP000032266">
    <property type="component" value="Chromosome"/>
</dbReference>
<dbReference type="KEGG" id="gsn:YC6258_00853"/>
<keyword evidence="2" id="KW-1185">Reference proteome</keyword>
<sequence>MVLPKLFGNRESPEFSALLSDIALHQFKIKLLINPNEDDHKLLVEKVNEIAQYVFSFQGMPTELNDELVALSQKILKREWERVKTIS</sequence>
<name>A0A0C5VHR6_9GAMM</name>
<gene>
    <name evidence="1" type="ORF">YC6258_00853</name>
</gene>
<dbReference type="EMBL" id="CP007142">
    <property type="protein sequence ID" value="AJQ92903.1"/>
    <property type="molecule type" value="Genomic_DNA"/>
</dbReference>
<reference evidence="1 2" key="1">
    <citation type="submission" date="2014-01" db="EMBL/GenBank/DDBJ databases">
        <title>Full genme sequencing of cellulolytic bacterium Gynuella sunshinyii YC6258T gen. nov., sp. nov.</title>
        <authorList>
            <person name="Khan H."/>
            <person name="Chung E.J."/>
            <person name="Chung Y.R."/>
        </authorList>
    </citation>
    <scope>NUCLEOTIDE SEQUENCE [LARGE SCALE GENOMIC DNA]</scope>
    <source>
        <strain evidence="1 2">YC6258</strain>
    </source>
</reference>
<dbReference type="HOGENOM" id="CLU_2478985_0_0_6"/>
<proteinExistence type="predicted"/>
<accession>A0A0C5VHR6</accession>
<organism evidence="1 2">
    <name type="scientific">Gynuella sunshinyii YC6258</name>
    <dbReference type="NCBI Taxonomy" id="1445510"/>
    <lineage>
        <taxon>Bacteria</taxon>
        <taxon>Pseudomonadati</taxon>
        <taxon>Pseudomonadota</taxon>
        <taxon>Gammaproteobacteria</taxon>
        <taxon>Oceanospirillales</taxon>
        <taxon>Saccharospirillaceae</taxon>
        <taxon>Gynuella</taxon>
    </lineage>
</organism>
<evidence type="ECO:0000313" key="1">
    <source>
        <dbReference type="EMBL" id="AJQ92903.1"/>
    </source>
</evidence>
<protein>
    <submittedName>
        <fullName evidence="1">Uncharacterized protein</fullName>
    </submittedName>
</protein>